<evidence type="ECO:0000313" key="5">
    <source>
        <dbReference type="EMBL" id="MDV2078503.1"/>
    </source>
</evidence>
<sequence>MLSAARKMGALCLLCLSWPLLASETHIEIHGSNTIGADLAPALVAGFLQKRSGQDTERQPGAQDNVLLIQAGQDDNALTARVAAHGSSTGFQALLDGTADIWAASRPAKPTEIDALAGEADLTALASEHIIAIDGLAILVHPENPLKSLTLDQLGQIFAGDINNWAQLGGADLPIQRYARDSQSGTWDTFRNLVLGDRYQLAAGTRRYESNDQLSDDVSQNPAAIGFAGLASIRDSKVVAVADGDAPALKPDRLTVASEDYPLTRRLFLYTREDNNSNLVNEFIAFVLSEQGQQIVDDNGCISQTPMAMDPEFDDNTPASFKSLTQNYRRLTVNFRFSEGHTRLDNKAQRDLTRVIDYLERENRQGSDLLLIGFADQQTSELRAQMISELRALSVVRALRAKGTEVDAYTGYGHFMPVGRSGGRAGQQRNGRVEVWVRH</sequence>
<feature type="domain" description="OmpA-like" evidence="4">
    <location>
        <begin position="324"/>
        <end position="439"/>
    </location>
</feature>
<dbReference type="InterPro" id="IPR024370">
    <property type="entry name" value="PBP_domain"/>
</dbReference>
<dbReference type="Pfam" id="PF00691">
    <property type="entry name" value="OmpA"/>
    <property type="match status" value="1"/>
</dbReference>
<protein>
    <submittedName>
        <fullName evidence="5">Substrate-binding domain-containing protein</fullName>
    </submittedName>
</protein>
<dbReference type="Pfam" id="PF12849">
    <property type="entry name" value="PBP_like_2"/>
    <property type="match status" value="1"/>
</dbReference>
<evidence type="ECO:0000313" key="6">
    <source>
        <dbReference type="Proteomes" id="UP001269819"/>
    </source>
</evidence>
<dbReference type="InterPro" id="IPR050811">
    <property type="entry name" value="Phosphate_ABC_transporter"/>
</dbReference>
<keyword evidence="2" id="KW-0472">Membrane</keyword>
<dbReference type="Gene3D" id="3.30.1330.60">
    <property type="entry name" value="OmpA-like domain"/>
    <property type="match status" value="1"/>
</dbReference>
<feature type="chain" id="PRO_5046786190" evidence="3">
    <location>
        <begin position="23"/>
        <end position="439"/>
    </location>
</feature>
<dbReference type="RefSeq" id="WP_316973261.1">
    <property type="nucleotide sequence ID" value="NZ_JAWIIJ010000004.1"/>
</dbReference>
<dbReference type="InterPro" id="IPR006665">
    <property type="entry name" value="OmpA-like"/>
</dbReference>
<dbReference type="EMBL" id="JAWIIJ010000004">
    <property type="protein sequence ID" value="MDV2078503.1"/>
    <property type="molecule type" value="Genomic_DNA"/>
</dbReference>
<gene>
    <name evidence="5" type="ORF">RYS15_07395</name>
</gene>
<name>A0ABU3VW49_9GAMM</name>
<proteinExistence type="predicted"/>
<dbReference type="PANTHER" id="PTHR30570">
    <property type="entry name" value="PERIPLASMIC PHOSPHATE BINDING COMPONENT OF PHOSPHATE ABC TRANSPORTER"/>
    <property type="match status" value="1"/>
</dbReference>
<keyword evidence="6" id="KW-1185">Reference proteome</keyword>
<dbReference type="PROSITE" id="PS51123">
    <property type="entry name" value="OMPA_2"/>
    <property type="match status" value="1"/>
</dbReference>
<dbReference type="Gene3D" id="3.40.190.10">
    <property type="entry name" value="Periplasmic binding protein-like II"/>
    <property type="match status" value="2"/>
</dbReference>
<dbReference type="PANTHER" id="PTHR30570:SF1">
    <property type="entry name" value="PHOSPHATE-BINDING PROTEIN PSTS"/>
    <property type="match status" value="1"/>
</dbReference>
<evidence type="ECO:0000259" key="4">
    <source>
        <dbReference type="PROSITE" id="PS51123"/>
    </source>
</evidence>
<evidence type="ECO:0000256" key="1">
    <source>
        <dbReference type="ARBA" id="ARBA00022729"/>
    </source>
</evidence>
<dbReference type="Proteomes" id="UP001269819">
    <property type="component" value="Unassembled WGS sequence"/>
</dbReference>
<accession>A0ABU3VW49</accession>
<feature type="signal peptide" evidence="3">
    <location>
        <begin position="1"/>
        <end position="22"/>
    </location>
</feature>
<organism evidence="5 6">
    <name type="scientific">Marinobacter xestospongiae</name>
    <dbReference type="NCBI Taxonomy" id="994319"/>
    <lineage>
        <taxon>Bacteria</taxon>
        <taxon>Pseudomonadati</taxon>
        <taxon>Pseudomonadota</taxon>
        <taxon>Gammaproteobacteria</taxon>
        <taxon>Pseudomonadales</taxon>
        <taxon>Marinobacteraceae</taxon>
        <taxon>Marinobacter</taxon>
    </lineage>
</organism>
<dbReference type="CDD" id="cd13653">
    <property type="entry name" value="PBP2_phosphate_like_1"/>
    <property type="match status" value="1"/>
</dbReference>
<dbReference type="InterPro" id="IPR036737">
    <property type="entry name" value="OmpA-like_sf"/>
</dbReference>
<keyword evidence="1 3" id="KW-0732">Signal</keyword>
<evidence type="ECO:0000256" key="2">
    <source>
        <dbReference type="PROSITE-ProRule" id="PRU00473"/>
    </source>
</evidence>
<comment type="caution">
    <text evidence="5">The sequence shown here is derived from an EMBL/GenBank/DDBJ whole genome shotgun (WGS) entry which is preliminary data.</text>
</comment>
<evidence type="ECO:0000256" key="3">
    <source>
        <dbReference type="SAM" id="SignalP"/>
    </source>
</evidence>
<dbReference type="SUPFAM" id="SSF53850">
    <property type="entry name" value="Periplasmic binding protein-like II"/>
    <property type="match status" value="1"/>
</dbReference>
<dbReference type="SUPFAM" id="SSF103088">
    <property type="entry name" value="OmpA-like"/>
    <property type="match status" value="1"/>
</dbReference>
<reference evidence="5 6" key="1">
    <citation type="submission" date="2023-10" db="EMBL/GenBank/DDBJ databases">
        <title>Characteristics and mechanism of a salt-tolerant marine origin heterotrophic nitrifying- aerobic denitrifying bacteria Marinobacter xestospongiae HN1.</title>
        <authorList>
            <person name="Qi R."/>
        </authorList>
    </citation>
    <scope>NUCLEOTIDE SEQUENCE [LARGE SCALE GENOMIC DNA]</scope>
    <source>
        <strain evidence="5 6">HN1</strain>
    </source>
</reference>